<sequence length="256" mass="26903">MLDIVTAPALDGVAHGFFGRPGGVSRPPVEGLNCGFGADDDPDAVRANRRLAADAMIEGADIAAPYQVHSPDVAIATEAWPIDARPTADAVATKTPGLLLGIVTADCAPVLLADREAGVVAAAHAGWRGAIGGVTDKAIGAMIMLGAEPRRIDAAIGPCIAQKSYEVGEDFVTPFEQEDPENMRFFREGSTGKPHFDLESYVAARLAGAGVRSVWMAGEDTYAQPDRYFSFRRATHEGAANYGRQISLIGIAPATR</sequence>
<dbReference type="PANTHER" id="PTHR30616:SF2">
    <property type="entry name" value="PURINE NUCLEOSIDE PHOSPHORYLASE LACC1"/>
    <property type="match status" value="1"/>
</dbReference>
<evidence type="ECO:0000256" key="6">
    <source>
        <dbReference type="ARBA" id="ARBA00022833"/>
    </source>
</evidence>
<keyword evidence="4" id="KW-0479">Metal-binding</keyword>
<evidence type="ECO:0000256" key="10">
    <source>
        <dbReference type="RuleBase" id="RU361274"/>
    </source>
</evidence>
<keyword evidence="5" id="KW-0378">Hydrolase</keyword>
<dbReference type="EMBL" id="JAMSHT010000001">
    <property type="protein sequence ID" value="MCM8557789.1"/>
    <property type="molecule type" value="Genomic_DNA"/>
</dbReference>
<comment type="similarity">
    <text evidence="2 10">Belongs to the purine nucleoside phosphorylase YfiH/LACC1 family.</text>
</comment>
<accession>A0A9X2ELY0</accession>
<keyword evidence="3" id="KW-0808">Transferase</keyword>
<proteinExistence type="inferred from homology"/>
<evidence type="ECO:0000256" key="3">
    <source>
        <dbReference type="ARBA" id="ARBA00022679"/>
    </source>
</evidence>
<evidence type="ECO:0000313" key="11">
    <source>
        <dbReference type="EMBL" id="MCM8557789.1"/>
    </source>
</evidence>
<reference evidence="11" key="1">
    <citation type="submission" date="2022-06" db="EMBL/GenBank/DDBJ databases">
        <title>Sphingomicrobium sedimins sp. nov., a marine bacterium isolated from tidal flat.</title>
        <authorList>
            <person name="Kim C.-H."/>
            <person name="Yoo Y."/>
            <person name="Kim J.-J."/>
        </authorList>
    </citation>
    <scope>NUCLEOTIDE SEQUENCE</scope>
    <source>
        <strain evidence="11">GRR-S6-50</strain>
    </source>
</reference>
<dbReference type="GO" id="GO:0005507">
    <property type="term" value="F:copper ion binding"/>
    <property type="evidence" value="ECO:0007669"/>
    <property type="project" value="TreeGrafter"/>
</dbReference>
<evidence type="ECO:0000256" key="1">
    <source>
        <dbReference type="ARBA" id="ARBA00000553"/>
    </source>
</evidence>
<dbReference type="GO" id="GO:0016787">
    <property type="term" value="F:hydrolase activity"/>
    <property type="evidence" value="ECO:0007669"/>
    <property type="project" value="UniProtKB-KW"/>
</dbReference>
<dbReference type="GO" id="GO:0017061">
    <property type="term" value="F:S-methyl-5-thioadenosine phosphorylase activity"/>
    <property type="evidence" value="ECO:0007669"/>
    <property type="project" value="UniProtKB-EC"/>
</dbReference>
<comment type="catalytic activity">
    <reaction evidence="7">
        <text>adenosine + H2O + H(+) = inosine + NH4(+)</text>
        <dbReference type="Rhea" id="RHEA:24408"/>
        <dbReference type="ChEBI" id="CHEBI:15377"/>
        <dbReference type="ChEBI" id="CHEBI:15378"/>
        <dbReference type="ChEBI" id="CHEBI:16335"/>
        <dbReference type="ChEBI" id="CHEBI:17596"/>
        <dbReference type="ChEBI" id="CHEBI:28938"/>
        <dbReference type="EC" id="3.5.4.4"/>
    </reaction>
    <physiologicalReaction direction="left-to-right" evidence="7">
        <dbReference type="Rhea" id="RHEA:24409"/>
    </physiologicalReaction>
</comment>
<dbReference type="PANTHER" id="PTHR30616">
    <property type="entry name" value="UNCHARACTERIZED PROTEIN YFIH"/>
    <property type="match status" value="1"/>
</dbReference>
<dbReference type="InterPro" id="IPR003730">
    <property type="entry name" value="Cu_polyphenol_OxRdtase"/>
</dbReference>
<name>A0A9X2ELY0_9SPHN</name>
<comment type="catalytic activity">
    <reaction evidence="1">
        <text>inosine + phosphate = alpha-D-ribose 1-phosphate + hypoxanthine</text>
        <dbReference type="Rhea" id="RHEA:27646"/>
        <dbReference type="ChEBI" id="CHEBI:17368"/>
        <dbReference type="ChEBI" id="CHEBI:17596"/>
        <dbReference type="ChEBI" id="CHEBI:43474"/>
        <dbReference type="ChEBI" id="CHEBI:57720"/>
        <dbReference type="EC" id="2.4.2.1"/>
    </reaction>
    <physiologicalReaction direction="left-to-right" evidence="1">
        <dbReference type="Rhea" id="RHEA:27647"/>
    </physiologicalReaction>
</comment>
<keyword evidence="6" id="KW-0862">Zinc</keyword>
<evidence type="ECO:0000256" key="8">
    <source>
        <dbReference type="ARBA" id="ARBA00048968"/>
    </source>
</evidence>
<protein>
    <recommendedName>
        <fullName evidence="10">Purine nucleoside phosphorylase</fullName>
    </recommendedName>
</protein>
<dbReference type="AlphaFoldDB" id="A0A9X2ELY0"/>
<evidence type="ECO:0000256" key="9">
    <source>
        <dbReference type="ARBA" id="ARBA00049893"/>
    </source>
</evidence>
<evidence type="ECO:0000256" key="5">
    <source>
        <dbReference type="ARBA" id="ARBA00022801"/>
    </source>
</evidence>
<evidence type="ECO:0000256" key="2">
    <source>
        <dbReference type="ARBA" id="ARBA00007353"/>
    </source>
</evidence>
<comment type="catalytic activity">
    <reaction evidence="8">
        <text>adenosine + phosphate = alpha-D-ribose 1-phosphate + adenine</text>
        <dbReference type="Rhea" id="RHEA:27642"/>
        <dbReference type="ChEBI" id="CHEBI:16335"/>
        <dbReference type="ChEBI" id="CHEBI:16708"/>
        <dbReference type="ChEBI" id="CHEBI:43474"/>
        <dbReference type="ChEBI" id="CHEBI:57720"/>
        <dbReference type="EC" id="2.4.2.1"/>
    </reaction>
    <physiologicalReaction direction="left-to-right" evidence="8">
        <dbReference type="Rhea" id="RHEA:27643"/>
    </physiologicalReaction>
</comment>
<dbReference type="RefSeq" id="WP_252115570.1">
    <property type="nucleotide sequence ID" value="NZ_JAMSHT010000001.1"/>
</dbReference>
<organism evidence="11 12">
    <name type="scientific">Sphingomicrobium sediminis</name>
    <dbReference type="NCBI Taxonomy" id="2950949"/>
    <lineage>
        <taxon>Bacteria</taxon>
        <taxon>Pseudomonadati</taxon>
        <taxon>Pseudomonadota</taxon>
        <taxon>Alphaproteobacteria</taxon>
        <taxon>Sphingomonadales</taxon>
        <taxon>Sphingomonadaceae</taxon>
        <taxon>Sphingomicrobium</taxon>
    </lineage>
</organism>
<dbReference type="InterPro" id="IPR038371">
    <property type="entry name" value="Cu_polyphenol_OxRdtase_sf"/>
</dbReference>
<evidence type="ECO:0000256" key="7">
    <source>
        <dbReference type="ARBA" id="ARBA00047989"/>
    </source>
</evidence>
<comment type="catalytic activity">
    <reaction evidence="9">
        <text>S-methyl-5'-thioadenosine + phosphate = 5-(methylsulfanyl)-alpha-D-ribose 1-phosphate + adenine</text>
        <dbReference type="Rhea" id="RHEA:11852"/>
        <dbReference type="ChEBI" id="CHEBI:16708"/>
        <dbReference type="ChEBI" id="CHEBI:17509"/>
        <dbReference type="ChEBI" id="CHEBI:43474"/>
        <dbReference type="ChEBI" id="CHEBI:58533"/>
        <dbReference type="EC" id="2.4.2.28"/>
    </reaction>
    <physiologicalReaction direction="left-to-right" evidence="9">
        <dbReference type="Rhea" id="RHEA:11853"/>
    </physiologicalReaction>
</comment>
<comment type="caution">
    <text evidence="11">The sequence shown here is derived from an EMBL/GenBank/DDBJ whole genome shotgun (WGS) entry which is preliminary data.</text>
</comment>
<keyword evidence="12" id="KW-1185">Reference proteome</keyword>
<dbReference type="Pfam" id="PF02578">
    <property type="entry name" value="Cu-oxidase_4"/>
    <property type="match status" value="1"/>
</dbReference>
<dbReference type="Gene3D" id="3.60.140.10">
    <property type="entry name" value="CNF1/YfiH-like putative cysteine hydrolases"/>
    <property type="match status" value="1"/>
</dbReference>
<dbReference type="NCBIfam" id="TIGR00726">
    <property type="entry name" value="peptidoglycan editing factor PgeF"/>
    <property type="match status" value="1"/>
</dbReference>
<dbReference type="SUPFAM" id="SSF64438">
    <property type="entry name" value="CNF1/YfiH-like putative cysteine hydrolases"/>
    <property type="match status" value="1"/>
</dbReference>
<evidence type="ECO:0000313" key="12">
    <source>
        <dbReference type="Proteomes" id="UP001155128"/>
    </source>
</evidence>
<dbReference type="InterPro" id="IPR011324">
    <property type="entry name" value="Cytotoxic_necrot_fac-like_cat"/>
</dbReference>
<dbReference type="Proteomes" id="UP001155128">
    <property type="component" value="Unassembled WGS sequence"/>
</dbReference>
<evidence type="ECO:0000256" key="4">
    <source>
        <dbReference type="ARBA" id="ARBA00022723"/>
    </source>
</evidence>
<gene>
    <name evidence="11" type="primary">pgeF</name>
    <name evidence="11" type="ORF">NDO55_08145</name>
</gene>
<dbReference type="CDD" id="cd16833">
    <property type="entry name" value="YfiH"/>
    <property type="match status" value="1"/>
</dbReference>